<protein>
    <submittedName>
        <fullName evidence="3">DUF427 domain-containing protein</fullName>
    </submittedName>
</protein>
<evidence type="ECO:0000256" key="1">
    <source>
        <dbReference type="SAM" id="MobiDB-lite"/>
    </source>
</evidence>
<accession>A0A939LNV5</accession>
<dbReference type="RefSeq" id="WP_208055055.1">
    <property type="nucleotide sequence ID" value="NZ_JAGEMK010000002.1"/>
</dbReference>
<feature type="domain" description="DUF427" evidence="2">
    <location>
        <begin position="46"/>
        <end position="142"/>
    </location>
</feature>
<dbReference type="Pfam" id="PF04248">
    <property type="entry name" value="NTP_transf_9"/>
    <property type="match status" value="1"/>
</dbReference>
<reference evidence="3" key="1">
    <citation type="submission" date="2021-03" db="EMBL/GenBank/DDBJ databases">
        <title>Actinotalea soli sp. nov., isolated from soil.</title>
        <authorList>
            <person name="Ping W."/>
            <person name="Zhang J."/>
        </authorList>
    </citation>
    <scope>NUCLEOTIDE SEQUENCE</scope>
    <source>
        <strain evidence="3">BY-33</strain>
    </source>
</reference>
<dbReference type="Proteomes" id="UP000664209">
    <property type="component" value="Unassembled WGS sequence"/>
</dbReference>
<evidence type="ECO:0000313" key="3">
    <source>
        <dbReference type="EMBL" id="MBO1751396.1"/>
    </source>
</evidence>
<dbReference type="EMBL" id="JAGEMK010000002">
    <property type="protein sequence ID" value="MBO1751396.1"/>
    <property type="molecule type" value="Genomic_DNA"/>
</dbReference>
<dbReference type="AlphaFoldDB" id="A0A939LNV5"/>
<name>A0A939LNV5_9CELL</name>
<dbReference type="InterPro" id="IPR038694">
    <property type="entry name" value="DUF427_sf"/>
</dbReference>
<evidence type="ECO:0000259" key="2">
    <source>
        <dbReference type="Pfam" id="PF04248"/>
    </source>
</evidence>
<gene>
    <name evidence="3" type="ORF">J4G33_06225</name>
</gene>
<dbReference type="Gene3D" id="2.170.150.40">
    <property type="entry name" value="Domain of unknown function (DUF427)"/>
    <property type="match status" value="1"/>
</dbReference>
<keyword evidence="4" id="KW-1185">Reference proteome</keyword>
<feature type="region of interest" description="Disordered" evidence="1">
    <location>
        <begin position="1"/>
        <end position="39"/>
    </location>
</feature>
<evidence type="ECO:0000313" key="4">
    <source>
        <dbReference type="Proteomes" id="UP000664209"/>
    </source>
</evidence>
<dbReference type="PANTHER" id="PTHR43058">
    <property type="entry name" value="SLR0655 PROTEIN"/>
    <property type="match status" value="1"/>
</dbReference>
<dbReference type="InterPro" id="IPR007361">
    <property type="entry name" value="DUF427"/>
</dbReference>
<feature type="compositionally biased region" description="Pro residues" evidence="1">
    <location>
        <begin position="11"/>
        <end position="25"/>
    </location>
</feature>
<comment type="caution">
    <text evidence="3">The sequence shown here is derived from an EMBL/GenBank/DDBJ whole genome shotgun (WGS) entry which is preliminary data.</text>
</comment>
<organism evidence="3 4">
    <name type="scientific">Actinotalea soli</name>
    <dbReference type="NCBI Taxonomy" id="2819234"/>
    <lineage>
        <taxon>Bacteria</taxon>
        <taxon>Bacillati</taxon>
        <taxon>Actinomycetota</taxon>
        <taxon>Actinomycetes</taxon>
        <taxon>Micrococcales</taxon>
        <taxon>Cellulomonadaceae</taxon>
        <taxon>Actinotalea</taxon>
    </lineage>
</organism>
<dbReference type="PANTHER" id="PTHR43058:SF1">
    <property type="entry name" value="DUF427 DOMAIN-CONTAINING PROTEIN"/>
    <property type="match status" value="1"/>
</dbReference>
<proteinExistence type="predicted"/>
<sequence>MSPDGGAWRPRTPPPGGVPATPPGPGQESAWDYPRPPAVEPSTEHVVVRLGTTVVADTRRAVRVLETSHPPTYYLPREDVPDGVLVPAEGSSFCEFKGRAAYFDVVGVDEGGDRVVVPGAAWTYLDPTPAFAAIAGHIALYPGRMTECTVDGEVVRPQEGGFYGGWITDRVVGPLKGAPGTLGW</sequence>